<organism evidence="3 4">
    <name type="scientific">Sphingobacterium spiritivorum</name>
    <name type="common">Flavobacterium spiritivorum</name>
    <dbReference type="NCBI Taxonomy" id="258"/>
    <lineage>
        <taxon>Bacteria</taxon>
        <taxon>Pseudomonadati</taxon>
        <taxon>Bacteroidota</taxon>
        <taxon>Sphingobacteriia</taxon>
        <taxon>Sphingobacteriales</taxon>
        <taxon>Sphingobacteriaceae</taxon>
        <taxon>Sphingobacterium</taxon>
    </lineage>
</organism>
<dbReference type="InterPro" id="IPR040170">
    <property type="entry name" value="Cytosol_ACT"/>
</dbReference>
<proteinExistence type="inferred from homology"/>
<name>A0A380CD05_SPHSI</name>
<dbReference type="InterPro" id="IPR029069">
    <property type="entry name" value="HotDog_dom_sf"/>
</dbReference>
<dbReference type="RefSeq" id="WP_115170423.1">
    <property type="nucleotide sequence ID" value="NZ_CP068083.1"/>
</dbReference>
<comment type="similarity">
    <text evidence="1">Belongs to the acyl coenzyme A hydrolase family.</text>
</comment>
<dbReference type="InterPro" id="IPR033120">
    <property type="entry name" value="HOTDOG_ACOT"/>
</dbReference>
<dbReference type="InterPro" id="IPR006683">
    <property type="entry name" value="Thioestr_dom"/>
</dbReference>
<dbReference type="PANTHER" id="PTHR11049">
    <property type="entry name" value="ACYL COENZYME A THIOESTER HYDROLASE"/>
    <property type="match status" value="1"/>
</dbReference>
<dbReference type="EMBL" id="UGYW01000002">
    <property type="protein sequence ID" value="SUJ17007.1"/>
    <property type="molecule type" value="Genomic_DNA"/>
</dbReference>
<dbReference type="GO" id="GO:0009062">
    <property type="term" value="P:fatty acid catabolic process"/>
    <property type="evidence" value="ECO:0007669"/>
    <property type="project" value="TreeGrafter"/>
</dbReference>
<dbReference type="Proteomes" id="UP000254893">
    <property type="component" value="Unassembled WGS sequence"/>
</dbReference>
<protein>
    <submittedName>
        <fullName evidence="3">Uncharacterized acyl-CoA thioester hydrolase HI_0827</fullName>
        <ecNumber evidence="3">3.1.2.-</ecNumber>
    </submittedName>
</protein>
<dbReference type="PANTHER" id="PTHR11049:SF24">
    <property type="entry name" value="CYTOSOLIC ACYL COENZYME A THIOESTER HYDROLASE"/>
    <property type="match status" value="1"/>
</dbReference>
<gene>
    <name evidence="3" type="ORF">NCTC11388_02622</name>
</gene>
<dbReference type="Gene3D" id="3.10.129.10">
    <property type="entry name" value="Hotdog Thioesterase"/>
    <property type="match status" value="1"/>
</dbReference>
<dbReference type="GO" id="GO:0052816">
    <property type="term" value="F:long-chain fatty acyl-CoA hydrolase activity"/>
    <property type="evidence" value="ECO:0007669"/>
    <property type="project" value="TreeGrafter"/>
</dbReference>
<reference evidence="3 4" key="1">
    <citation type="submission" date="2018-06" db="EMBL/GenBank/DDBJ databases">
        <authorList>
            <consortium name="Pathogen Informatics"/>
            <person name="Doyle S."/>
        </authorList>
    </citation>
    <scope>NUCLEOTIDE SEQUENCE [LARGE SCALE GENOMIC DNA]</scope>
    <source>
        <strain evidence="3 4">NCTC11388</strain>
    </source>
</reference>
<dbReference type="CDD" id="cd03442">
    <property type="entry name" value="BFIT_BACH"/>
    <property type="match status" value="1"/>
</dbReference>
<accession>A0A380CD05</accession>
<evidence type="ECO:0000256" key="2">
    <source>
        <dbReference type="ARBA" id="ARBA00022801"/>
    </source>
</evidence>
<dbReference type="EC" id="3.1.2.-" evidence="3"/>
<dbReference type="SUPFAM" id="SSF54637">
    <property type="entry name" value="Thioesterase/thiol ester dehydrase-isomerase"/>
    <property type="match status" value="1"/>
</dbReference>
<dbReference type="PROSITE" id="PS51770">
    <property type="entry name" value="HOTDOG_ACOT"/>
    <property type="match status" value="1"/>
</dbReference>
<evidence type="ECO:0000313" key="3">
    <source>
        <dbReference type="EMBL" id="SUJ17007.1"/>
    </source>
</evidence>
<dbReference type="Pfam" id="PF03061">
    <property type="entry name" value="4HBT"/>
    <property type="match status" value="1"/>
</dbReference>
<sequence length="175" mass="19855">MKSKTAKESYMVMNELVLPNDTNTFNNLMGGRLLYWMDICSAMAAQKHANSPVVTVSVDNVSFKRSIKLGEVLTIEAQVTRAFNTSLEVRMEVFAQNLPLGTKVKSNEAYYTFVAVDENTQPQPIPELIPETEKEHKLYDEALQRRELRLILAGKIKPQHATGIKKLLKMLEQKD</sequence>
<evidence type="ECO:0000256" key="1">
    <source>
        <dbReference type="ARBA" id="ARBA00010458"/>
    </source>
</evidence>
<dbReference type="AlphaFoldDB" id="A0A380CD05"/>
<dbReference type="GO" id="GO:0005829">
    <property type="term" value="C:cytosol"/>
    <property type="evidence" value="ECO:0007669"/>
    <property type="project" value="TreeGrafter"/>
</dbReference>
<evidence type="ECO:0000313" key="4">
    <source>
        <dbReference type="Proteomes" id="UP000254893"/>
    </source>
</evidence>
<dbReference type="GO" id="GO:0006637">
    <property type="term" value="P:acyl-CoA metabolic process"/>
    <property type="evidence" value="ECO:0007669"/>
    <property type="project" value="TreeGrafter"/>
</dbReference>
<keyword evidence="2 3" id="KW-0378">Hydrolase</keyword>